<organism evidence="2 3">
    <name type="scientific">Romanomermis culicivorax</name>
    <name type="common">Nematode worm</name>
    <dbReference type="NCBI Taxonomy" id="13658"/>
    <lineage>
        <taxon>Eukaryota</taxon>
        <taxon>Metazoa</taxon>
        <taxon>Ecdysozoa</taxon>
        <taxon>Nematoda</taxon>
        <taxon>Enoplea</taxon>
        <taxon>Dorylaimia</taxon>
        <taxon>Mermithida</taxon>
        <taxon>Mermithoidea</taxon>
        <taxon>Mermithidae</taxon>
        <taxon>Romanomermis</taxon>
    </lineage>
</organism>
<feature type="compositionally biased region" description="Polar residues" evidence="1">
    <location>
        <begin position="1"/>
        <end position="15"/>
    </location>
</feature>
<keyword evidence="2" id="KW-1185">Reference proteome</keyword>
<evidence type="ECO:0000313" key="3">
    <source>
        <dbReference type="WBParaSite" id="nRc.2.0.1.t05929-RA"/>
    </source>
</evidence>
<feature type="region of interest" description="Disordered" evidence="1">
    <location>
        <begin position="1"/>
        <end position="40"/>
    </location>
</feature>
<evidence type="ECO:0000313" key="2">
    <source>
        <dbReference type="Proteomes" id="UP000887565"/>
    </source>
</evidence>
<dbReference type="AlphaFoldDB" id="A0A915HVK2"/>
<name>A0A915HVK2_ROMCU</name>
<evidence type="ECO:0000256" key="1">
    <source>
        <dbReference type="SAM" id="MobiDB-lite"/>
    </source>
</evidence>
<proteinExistence type="predicted"/>
<dbReference type="WBParaSite" id="nRc.2.0.1.t05929-RA">
    <property type="protein sequence ID" value="nRc.2.0.1.t05929-RA"/>
    <property type="gene ID" value="nRc.2.0.1.g05929"/>
</dbReference>
<sequence>MLQSASETLPSTTESSAEEDNGSDHRPLLMENEGEIPMASTAVEREDNDAILSTNQDHVDLKYFID</sequence>
<dbReference type="Proteomes" id="UP000887565">
    <property type="component" value="Unplaced"/>
</dbReference>
<protein>
    <submittedName>
        <fullName evidence="3">Uncharacterized protein</fullName>
    </submittedName>
</protein>
<reference evidence="3" key="1">
    <citation type="submission" date="2022-11" db="UniProtKB">
        <authorList>
            <consortium name="WormBaseParasite"/>
        </authorList>
    </citation>
    <scope>IDENTIFICATION</scope>
</reference>
<accession>A0A915HVK2</accession>